<dbReference type="InterPro" id="IPR002347">
    <property type="entry name" value="SDR_fam"/>
</dbReference>
<reference evidence="5 6" key="3">
    <citation type="journal article" date="2016" name="Stand. Genomic Sci.">
        <title>Complete genome sequence of 'Halanaeroarchaeum sulfurireducens' M27-SA2, a sulfur-reducing and acetate-oxidizing haloarchaeon from the deep-sea hypersaline anoxic lake Medee.</title>
        <authorList>
            <person name="Messina E."/>
            <person name="Sorokin D.Y."/>
            <person name="Kublanov I.V."/>
            <person name="Toshchakov S."/>
            <person name="Lopatina A."/>
            <person name="Arcadi E."/>
            <person name="Smedile F."/>
            <person name="La Spada G."/>
            <person name="La Cono V."/>
            <person name="Yakimov M.M."/>
        </authorList>
    </citation>
    <scope>NUCLEOTIDE SEQUENCE [LARGE SCALE GENOMIC DNA]</scope>
    <source>
        <strain evidence="5 6">M27-SA2</strain>
    </source>
</reference>
<dbReference type="EMBL" id="CP011564">
    <property type="protein sequence ID" value="ALG81559.1"/>
    <property type="molecule type" value="Genomic_DNA"/>
</dbReference>
<name>A0A0F7PCX4_9EURY</name>
<protein>
    <submittedName>
        <fullName evidence="4">Oxidoreductase (Short-chain dehydrogenase family)</fullName>
    </submittedName>
</protein>
<accession>A0A0F7PCX4</accession>
<dbReference type="HOGENOM" id="CLU_010194_2_9_2"/>
<dbReference type="PRINTS" id="PR00080">
    <property type="entry name" value="SDRFAMILY"/>
</dbReference>
<dbReference type="Gene3D" id="3.40.50.720">
    <property type="entry name" value="NAD(P)-binding Rossmann-like Domain"/>
    <property type="match status" value="1"/>
</dbReference>
<sequence length="270" mass="28870">MERTVLITGCASGVGRATAHAYLSEGWTVYATARNAEDIDDLASAGAQTRELDVTRPAQCRDVVEEVVDTEGRLDVLANTAGYAQFGPLEDVPTRELHRQFDVNVYGPHRLIRAALPHMREAEDGTIITVSSVAGRLATPGLGAYAGSKFAVEAMSDALRGEVAQFGVDVVVVEPGPVEREAAVGMRKTSQRADSSGAYDTLYDLYEDYATASVGSVSAADVADVILEAGVSTDPEPRYAVGPVAEYGLLGRFVPDRWRDAAFSFLQRLP</sequence>
<dbReference type="PANTHER" id="PTHR44169:SF6">
    <property type="entry name" value="NADPH-DEPENDENT 1-ACYLDIHYDROXYACETONE PHOSPHATE REDUCTASE"/>
    <property type="match status" value="1"/>
</dbReference>
<dbReference type="EMBL" id="CP008874">
    <property type="protein sequence ID" value="AKH97158.1"/>
    <property type="molecule type" value="Genomic_DNA"/>
</dbReference>
<gene>
    <name evidence="5" type="ORF">HLASA_0658</name>
    <name evidence="4" type="ORF">HLASF_0662</name>
</gene>
<proteinExistence type="inferred from homology"/>
<dbReference type="Pfam" id="PF00106">
    <property type="entry name" value="adh_short"/>
    <property type="match status" value="1"/>
</dbReference>
<dbReference type="STRING" id="1604004.HLASA_0658"/>
<dbReference type="InterPro" id="IPR036291">
    <property type="entry name" value="NAD(P)-bd_dom_sf"/>
</dbReference>
<dbReference type="PROSITE" id="PS00061">
    <property type="entry name" value="ADH_SHORT"/>
    <property type="match status" value="1"/>
</dbReference>
<dbReference type="SUPFAM" id="SSF51735">
    <property type="entry name" value="NAD(P)-binding Rossmann-fold domains"/>
    <property type="match status" value="1"/>
</dbReference>
<dbReference type="OrthoDB" id="10157at2157"/>
<evidence type="ECO:0000256" key="1">
    <source>
        <dbReference type="ARBA" id="ARBA00006484"/>
    </source>
</evidence>
<dbReference type="InterPro" id="IPR020904">
    <property type="entry name" value="Sc_DH/Rdtase_CS"/>
</dbReference>
<dbReference type="GeneID" id="26010023"/>
<dbReference type="KEGG" id="hsf:HLASA_0658"/>
<dbReference type="Proteomes" id="UP000060390">
    <property type="component" value="Chromosome"/>
</dbReference>
<dbReference type="CDD" id="cd05374">
    <property type="entry name" value="17beta-HSD-like_SDR_c"/>
    <property type="match status" value="1"/>
</dbReference>
<comment type="similarity">
    <text evidence="1 3">Belongs to the short-chain dehydrogenases/reductases (SDR) family.</text>
</comment>
<dbReference type="KEGG" id="hsu:HLASF_0662"/>
<evidence type="ECO:0000313" key="6">
    <source>
        <dbReference type="Proteomes" id="UP000060390"/>
    </source>
</evidence>
<organism evidence="4 7">
    <name type="scientific">Halanaeroarchaeum sulfurireducens</name>
    <dbReference type="NCBI Taxonomy" id="1604004"/>
    <lineage>
        <taxon>Archaea</taxon>
        <taxon>Methanobacteriati</taxon>
        <taxon>Methanobacteriota</taxon>
        <taxon>Stenosarchaea group</taxon>
        <taxon>Halobacteria</taxon>
        <taxon>Halobacteriales</taxon>
        <taxon>Halobacteriaceae</taxon>
        <taxon>Halanaeroarchaeum</taxon>
    </lineage>
</organism>
<evidence type="ECO:0000256" key="2">
    <source>
        <dbReference type="ARBA" id="ARBA00023002"/>
    </source>
</evidence>
<dbReference type="PRINTS" id="PR00081">
    <property type="entry name" value="GDHRDH"/>
</dbReference>
<keyword evidence="2" id="KW-0560">Oxidoreductase</keyword>
<reference evidence="4 7" key="1">
    <citation type="journal article" date="2015" name="ISME J.">
        <title>Elemental sulfur and acetate can support life of a novel strictly anaerobic haloarchaeon.</title>
        <authorList>
            <person name="Sorokin D.Y."/>
            <person name="Kublanov I.V."/>
            <person name="Gavrilov S.N."/>
            <person name="Rojo D."/>
            <person name="Roman P."/>
            <person name="Golyshin P.N."/>
            <person name="Slepak V.Z."/>
            <person name="Smedile F."/>
            <person name="Ferrer M."/>
            <person name="Messina E."/>
            <person name="La Cono V."/>
            <person name="Yakimov M.M."/>
        </authorList>
    </citation>
    <scope>NUCLEOTIDE SEQUENCE [LARGE SCALE GENOMIC DNA]</scope>
    <source>
        <strain evidence="4 7">HSR2</strain>
    </source>
</reference>
<dbReference type="GO" id="GO:0016491">
    <property type="term" value="F:oxidoreductase activity"/>
    <property type="evidence" value="ECO:0007669"/>
    <property type="project" value="UniProtKB-KW"/>
</dbReference>
<reference evidence="6" key="2">
    <citation type="submission" date="2015-05" db="EMBL/GenBank/DDBJ databases">
        <title>Complete genome sequence of Halanaeroarchaeum sulfurireducens type strain M27-SA2, a sulfate-reducer haloarchaeon from marine anoxic lake Medee.</title>
        <authorList>
            <person name="Messina E."/>
            <person name="Kublanov I.V."/>
            <person name="Toshchakov S."/>
            <person name="Arcadi E."/>
            <person name="La Spada G."/>
            <person name="La Cono V."/>
            <person name="Yakimov M.M."/>
        </authorList>
    </citation>
    <scope>NUCLEOTIDE SEQUENCE [LARGE SCALE GENOMIC DNA]</scope>
    <source>
        <strain evidence="6">M27-SA2</strain>
    </source>
</reference>
<evidence type="ECO:0000256" key="3">
    <source>
        <dbReference type="RuleBase" id="RU000363"/>
    </source>
</evidence>
<dbReference type="Proteomes" id="UP000069906">
    <property type="component" value="Chromosome"/>
</dbReference>
<dbReference type="RefSeq" id="WP_050047953.1">
    <property type="nucleotide sequence ID" value="NZ_CP008874.1"/>
</dbReference>
<evidence type="ECO:0000313" key="5">
    <source>
        <dbReference type="EMBL" id="ALG81559.1"/>
    </source>
</evidence>
<dbReference type="PANTHER" id="PTHR44169">
    <property type="entry name" value="NADPH-DEPENDENT 1-ACYLDIHYDROXYACETONE PHOSPHATE REDUCTASE"/>
    <property type="match status" value="1"/>
</dbReference>
<dbReference type="AlphaFoldDB" id="A0A0F7PCX4"/>
<keyword evidence="7" id="KW-1185">Reference proteome</keyword>
<evidence type="ECO:0000313" key="4">
    <source>
        <dbReference type="EMBL" id="AKH97158.1"/>
    </source>
</evidence>
<dbReference type="PATRIC" id="fig|1604004.4.peg.693"/>
<evidence type="ECO:0000313" key="7">
    <source>
        <dbReference type="Proteomes" id="UP000069906"/>
    </source>
</evidence>